<dbReference type="InterPro" id="IPR036390">
    <property type="entry name" value="WH_DNA-bd_sf"/>
</dbReference>
<dbReference type="SMART" id="SM00418">
    <property type="entry name" value="HTH_ARSR"/>
    <property type="match status" value="1"/>
</dbReference>
<dbReference type="InterPro" id="IPR001845">
    <property type="entry name" value="HTH_ArsR_DNA-bd_dom"/>
</dbReference>
<dbReference type="Gene3D" id="6.10.140.2180">
    <property type="match status" value="1"/>
</dbReference>
<sequence length="178" mass="19559">MDPFELLAHPVRLRIIHAMRGDRTLTTTGLCALLPDVSKATVYRHVDVLAAAGVLHVAEERRVRGAVERHYRLRTDRAAIGADVAAAATPADHRAVFATAMAVLVAEFHAYLDRDDADPARDAVGYRQHALWLSPAERDALITGLRDAILPHLAHPPTDRSRYLLSPVLFPLEHPAPP</sequence>
<gene>
    <name evidence="2" type="ORF">SAMN05216267_104915</name>
</gene>
<dbReference type="GO" id="GO:0003700">
    <property type="term" value="F:DNA-binding transcription factor activity"/>
    <property type="evidence" value="ECO:0007669"/>
    <property type="project" value="InterPro"/>
</dbReference>
<accession>A0A1H8T7T4</accession>
<dbReference type="AlphaFoldDB" id="A0A1H8T7T4"/>
<dbReference type="CDD" id="cd00090">
    <property type="entry name" value="HTH_ARSR"/>
    <property type="match status" value="1"/>
</dbReference>
<dbReference type="InterPro" id="IPR036388">
    <property type="entry name" value="WH-like_DNA-bd_sf"/>
</dbReference>
<feature type="domain" description="HTH arsR-type" evidence="1">
    <location>
        <begin position="2"/>
        <end position="89"/>
    </location>
</feature>
<protein>
    <submittedName>
        <fullName evidence="2">Helix-turn-helix domain-containing protein</fullName>
    </submittedName>
</protein>
<dbReference type="Proteomes" id="UP000181951">
    <property type="component" value="Unassembled WGS sequence"/>
</dbReference>
<dbReference type="SUPFAM" id="SSF46785">
    <property type="entry name" value="Winged helix' DNA-binding domain"/>
    <property type="match status" value="1"/>
</dbReference>
<name>A0A1H8T7T4_9ACTN</name>
<evidence type="ECO:0000259" key="1">
    <source>
        <dbReference type="SMART" id="SM00418"/>
    </source>
</evidence>
<reference evidence="2 3" key="1">
    <citation type="submission" date="2016-10" db="EMBL/GenBank/DDBJ databases">
        <authorList>
            <person name="de Groot N.N."/>
        </authorList>
    </citation>
    <scope>NUCLEOTIDE SEQUENCE [LARGE SCALE GENOMIC DNA]</scope>
    <source>
        <strain evidence="2 3">CGMCC 4.2026</strain>
    </source>
</reference>
<dbReference type="InterPro" id="IPR011991">
    <property type="entry name" value="ArsR-like_HTH"/>
</dbReference>
<proteinExistence type="predicted"/>
<organism evidence="2 3">
    <name type="scientific">Actinacidiphila rubida</name>
    <dbReference type="NCBI Taxonomy" id="310780"/>
    <lineage>
        <taxon>Bacteria</taxon>
        <taxon>Bacillati</taxon>
        <taxon>Actinomycetota</taxon>
        <taxon>Actinomycetes</taxon>
        <taxon>Kitasatosporales</taxon>
        <taxon>Streptomycetaceae</taxon>
        <taxon>Actinacidiphila</taxon>
    </lineage>
</organism>
<evidence type="ECO:0000313" key="2">
    <source>
        <dbReference type="EMBL" id="SEO86992.1"/>
    </source>
</evidence>
<evidence type="ECO:0000313" key="3">
    <source>
        <dbReference type="Proteomes" id="UP000181951"/>
    </source>
</evidence>
<dbReference type="Gene3D" id="1.10.10.10">
    <property type="entry name" value="Winged helix-like DNA-binding domain superfamily/Winged helix DNA-binding domain"/>
    <property type="match status" value="1"/>
</dbReference>
<keyword evidence="3" id="KW-1185">Reference proteome</keyword>
<dbReference type="STRING" id="310780.SAMN05216267_104915"/>
<dbReference type="RefSeq" id="WP_075018127.1">
    <property type="nucleotide sequence ID" value="NZ_FODD01000049.1"/>
</dbReference>
<dbReference type="OrthoDB" id="5949858at2"/>
<dbReference type="Pfam" id="PF12840">
    <property type="entry name" value="HTH_20"/>
    <property type="match status" value="1"/>
</dbReference>
<dbReference type="EMBL" id="FODD01000049">
    <property type="protein sequence ID" value="SEO86992.1"/>
    <property type="molecule type" value="Genomic_DNA"/>
</dbReference>